<feature type="transmembrane region" description="Helical" evidence="12">
    <location>
        <begin position="587"/>
        <end position="606"/>
    </location>
</feature>
<feature type="region of interest" description="Disordered" evidence="11">
    <location>
        <begin position="67"/>
        <end position="106"/>
    </location>
</feature>
<feature type="transmembrane region" description="Helical" evidence="12">
    <location>
        <begin position="780"/>
        <end position="802"/>
    </location>
</feature>
<evidence type="ECO:0000259" key="13">
    <source>
        <dbReference type="PROSITE" id="PS51384"/>
    </source>
</evidence>
<evidence type="ECO:0000256" key="11">
    <source>
        <dbReference type="SAM" id="MobiDB-lite"/>
    </source>
</evidence>
<feature type="region of interest" description="Disordered" evidence="11">
    <location>
        <begin position="1054"/>
        <end position="1146"/>
    </location>
</feature>
<dbReference type="Proteomes" id="UP000024837">
    <property type="component" value="Unassembled WGS sequence"/>
</dbReference>
<evidence type="ECO:0000256" key="12">
    <source>
        <dbReference type="SAM" id="Phobius"/>
    </source>
</evidence>
<keyword evidence="8" id="KW-0406">Ion transport</keyword>
<dbReference type="InterPro" id="IPR013121">
    <property type="entry name" value="Fe_red_NAD-bd_6"/>
</dbReference>
<dbReference type="SFLD" id="SFLDG01168">
    <property type="entry name" value="Ferric_reductase_subgroup_(FRE"/>
    <property type="match status" value="1"/>
</dbReference>
<name>W7I1H2_9PEZI</name>
<feature type="compositionally biased region" description="Basic and acidic residues" evidence="11">
    <location>
        <begin position="314"/>
        <end position="329"/>
    </location>
</feature>
<sequence length="1278" mass="140009">MGLPVHPLAPAQIFVCRHGARLDASDSTWHLTSPTPYDYGGWTQARTLGSRIAAHIIAQISSEYPIPSSAASTKKPTEKAGVWSAAPAGGKETKREPTTAPTAAAVPPVSRRGAVKLNKTRIVVHTSPFLRCVQTSIAAVAGMSQYFSDVGVSTAASISTEEEGVPLLVAPRPMLRIDGFLGEWLCEDYFADITPPPASDLMIGTAKIDLMRPSSAGGLRGGAPAGGQHAHIHQRAHSVGFVPPVPTSAVGKNEPIPRGHVSYAREFLDVDYSYDSLRYGDGGEYGEEWGRMHKRVKVGFEKIVGDYVRGDVKPSAEAKNEGKNKGEEEAHADEEVTESTVMVFISHGAICNALVGAMTLQPVLMDMGIASMSMGILLPSFIAPSIPPQSTPPPDKDKPFIYAPPAAVTVAESMPRYDVRVIASTEHLRTGAASVKSPQWGRPHQRKSGRDIGQEYAMLTVSLFARNPSSPRTSLLASLADTQPHGNPRGLFGIQPQPQRLSNTLRAEQQYFWQTAGVAAPHKLFAPNGRTDWQTERRASDMSDPNSTEIDYGLRLGGLFGIQYYDFRDDSKLIESVFETLNNTHTGFFYAYFGIVVGLATFIHLFRKRYVQQRALRLRFAGFSNRGRAVRAFFLKQGYLGLPTRAHTVIVFFYVFMNLWVCAFSSRPQLQLIQLARKCGWFSVVNGTLLIFLAMKNTPLSYLTGFSYEKLNVFHRWVAITGLIQGGVHTIAVAVGLSRLIPSQVGFLLTPANVWGIITLALWLIILASFYLLKVIRYEVFYVMHIVLFPLTYIACILHNHFAYGPIGAAFILYGIDRAIRYNRMYWHNRYANKLKAKVQLTQDGMTIVRVPRGNLMWQPGTHAFLCMPGIRYFESHPFSICSVGDDIDTEGGKKTVDFIIKPEDGFTKLMNWRARMIAENKSVTTETRELRAIIDGPYGALPNFNDYDNLLLYASGAGITFTLPIALSCVRKARVRHLEFIWSTKKSMSYDNIRPQLEELARGGSGPDGQSTYVVIRLHETDPDGKRTGGRFGGGFGGGRRMIQRVQTMVLGGAGAGNRGRSDSGVDESSALVSGSSSATPPVPALPSASQRRAGHARSYSGDVMPSVGSSTGTTYGEEPAHGGVAMGKRTSGYFKAPTSDDHRILEEDYTERRSSDMYAGALDDDLEPDDSADERTLRGRRGLGEYSDEEGDSEEEYDKGTGGAHQDVRDALDKFIYEGRPNLKEIIRNFVNSCGPDEACAVAACGPGSHTVREQATECIKKGGPSVSLFVEEFGW</sequence>
<dbReference type="SFLD" id="SFLDS00052">
    <property type="entry name" value="Ferric_Reductase_Domain"/>
    <property type="match status" value="1"/>
</dbReference>
<dbReference type="Pfam" id="PF01794">
    <property type="entry name" value="Ferric_reduct"/>
    <property type="match status" value="1"/>
</dbReference>
<feature type="transmembrane region" description="Helical" evidence="12">
    <location>
        <begin position="716"/>
        <end position="741"/>
    </location>
</feature>
<dbReference type="GO" id="GO:0015677">
    <property type="term" value="P:copper ion import"/>
    <property type="evidence" value="ECO:0007669"/>
    <property type="project" value="TreeGrafter"/>
</dbReference>
<evidence type="ECO:0000256" key="7">
    <source>
        <dbReference type="ARBA" id="ARBA00023002"/>
    </source>
</evidence>
<dbReference type="InterPro" id="IPR051410">
    <property type="entry name" value="Ferric/Cupric_Reductase"/>
</dbReference>
<dbReference type="GO" id="GO:0005886">
    <property type="term" value="C:plasma membrane"/>
    <property type="evidence" value="ECO:0007669"/>
    <property type="project" value="TreeGrafter"/>
</dbReference>
<evidence type="ECO:0000256" key="3">
    <source>
        <dbReference type="ARBA" id="ARBA00022448"/>
    </source>
</evidence>
<keyword evidence="6 12" id="KW-1133">Transmembrane helix</keyword>
<protein>
    <recommendedName>
        <fullName evidence="13">FAD-binding FR-type domain-containing protein</fullName>
    </recommendedName>
</protein>
<dbReference type="GO" id="GO:0006879">
    <property type="term" value="P:intracellular iron ion homeostasis"/>
    <property type="evidence" value="ECO:0007669"/>
    <property type="project" value="TreeGrafter"/>
</dbReference>
<feature type="region of interest" description="Disordered" evidence="11">
    <location>
        <begin position="314"/>
        <end position="335"/>
    </location>
</feature>
<keyword evidence="15" id="KW-1185">Reference proteome</keyword>
<dbReference type="PROSITE" id="PS51384">
    <property type="entry name" value="FAD_FR"/>
    <property type="match status" value="1"/>
</dbReference>
<dbReference type="HOGENOM" id="CLU_263317_0_0_1"/>
<dbReference type="SMART" id="SM00855">
    <property type="entry name" value="PGAM"/>
    <property type="match status" value="1"/>
</dbReference>
<dbReference type="AlphaFoldDB" id="W7I1H2"/>
<keyword evidence="10" id="KW-0325">Glycoprotein</keyword>
<dbReference type="InterPro" id="IPR013130">
    <property type="entry name" value="Fe3_Rdtase_TM_dom"/>
</dbReference>
<dbReference type="PANTHER" id="PTHR32361:SF9">
    <property type="entry name" value="FERRIC REDUCTASE TRANSMEMBRANE COMPONENT 3-RELATED"/>
    <property type="match status" value="1"/>
</dbReference>
<feature type="compositionally biased region" description="Acidic residues" evidence="11">
    <location>
        <begin position="1188"/>
        <end position="1199"/>
    </location>
</feature>
<feature type="transmembrane region" description="Helical" evidence="12">
    <location>
        <begin position="646"/>
        <end position="666"/>
    </location>
</feature>
<dbReference type="PANTHER" id="PTHR32361">
    <property type="entry name" value="FERRIC/CUPRIC REDUCTASE TRANSMEMBRANE COMPONENT"/>
    <property type="match status" value="1"/>
</dbReference>
<dbReference type="EMBL" id="KI966421">
    <property type="protein sequence ID" value="EWC46063.1"/>
    <property type="molecule type" value="Genomic_DNA"/>
</dbReference>
<keyword evidence="4 12" id="KW-0812">Transmembrane</keyword>
<feature type="transmembrane region" description="Helical" evidence="12">
    <location>
        <begin position="672"/>
        <end position="695"/>
    </location>
</feature>
<dbReference type="CDD" id="cd06186">
    <property type="entry name" value="NOX_Duox_like_FAD_NADP"/>
    <property type="match status" value="1"/>
</dbReference>
<gene>
    <name evidence="14" type="ORF">DRE_04637</name>
</gene>
<dbReference type="Gene3D" id="3.40.50.80">
    <property type="entry name" value="Nucleotide-binding domain of ferredoxin-NADP reductase (FNR) module"/>
    <property type="match status" value="1"/>
</dbReference>
<dbReference type="SUPFAM" id="SSF53254">
    <property type="entry name" value="Phosphoglycerate mutase-like"/>
    <property type="match status" value="1"/>
</dbReference>
<dbReference type="InterPro" id="IPR013112">
    <property type="entry name" value="FAD-bd_8"/>
</dbReference>
<evidence type="ECO:0000256" key="10">
    <source>
        <dbReference type="ARBA" id="ARBA00023180"/>
    </source>
</evidence>
<evidence type="ECO:0000256" key="5">
    <source>
        <dbReference type="ARBA" id="ARBA00022982"/>
    </source>
</evidence>
<feature type="compositionally biased region" description="Acidic residues" evidence="11">
    <location>
        <begin position="1164"/>
        <end position="1174"/>
    </location>
</feature>
<dbReference type="Pfam" id="PF08030">
    <property type="entry name" value="NAD_binding_6"/>
    <property type="match status" value="1"/>
</dbReference>
<evidence type="ECO:0000256" key="8">
    <source>
        <dbReference type="ARBA" id="ARBA00023065"/>
    </source>
</evidence>
<dbReference type="InterPro" id="IPR039261">
    <property type="entry name" value="FNR_nucleotide-bd"/>
</dbReference>
<evidence type="ECO:0000256" key="4">
    <source>
        <dbReference type="ARBA" id="ARBA00022692"/>
    </source>
</evidence>
<feature type="region of interest" description="Disordered" evidence="11">
    <location>
        <begin position="1160"/>
        <end position="1207"/>
    </location>
</feature>
<evidence type="ECO:0000256" key="9">
    <source>
        <dbReference type="ARBA" id="ARBA00023136"/>
    </source>
</evidence>
<dbReference type="GO" id="GO:0006826">
    <property type="term" value="P:iron ion transport"/>
    <property type="evidence" value="ECO:0007669"/>
    <property type="project" value="TreeGrafter"/>
</dbReference>
<keyword evidence="3" id="KW-0813">Transport</keyword>
<evidence type="ECO:0000256" key="2">
    <source>
        <dbReference type="ARBA" id="ARBA00006278"/>
    </source>
</evidence>
<feature type="compositionally biased region" description="Low complexity" evidence="11">
    <location>
        <begin position="1070"/>
        <end position="1079"/>
    </location>
</feature>
<comment type="similarity">
    <text evidence="2">Belongs to the ferric reductase (FRE) family.</text>
</comment>
<keyword evidence="7" id="KW-0560">Oxidoreductase</keyword>
<comment type="subcellular location">
    <subcellularLocation>
        <location evidence="1">Membrane</location>
        <topology evidence="1">Multi-pass membrane protein</topology>
    </subcellularLocation>
</comment>
<dbReference type="Gene3D" id="3.40.50.1240">
    <property type="entry name" value="Phosphoglycerate mutase-like"/>
    <property type="match status" value="1"/>
</dbReference>
<evidence type="ECO:0000256" key="6">
    <source>
        <dbReference type="ARBA" id="ARBA00022989"/>
    </source>
</evidence>
<keyword evidence="9 12" id="KW-0472">Membrane</keyword>
<proteinExistence type="inferred from homology"/>
<feature type="transmembrane region" description="Helical" evidence="12">
    <location>
        <begin position="753"/>
        <end position="773"/>
    </location>
</feature>
<feature type="domain" description="FAD-binding FR-type" evidence="13">
    <location>
        <begin position="828"/>
        <end position="945"/>
    </location>
</feature>
<reference evidence="14 15" key="1">
    <citation type="submission" date="2013-05" db="EMBL/GenBank/DDBJ databases">
        <title>Drechslerella stenobrocha genome reveals carnivorous origination and mechanical trapping mechanism of predatory fungi.</title>
        <authorList>
            <person name="Liu X."/>
            <person name="Zhang W."/>
            <person name="Liu K."/>
        </authorList>
    </citation>
    <scope>NUCLEOTIDE SEQUENCE [LARGE SCALE GENOMIC DNA]</scope>
    <source>
        <strain evidence="14 15">248</strain>
    </source>
</reference>
<evidence type="ECO:0000313" key="15">
    <source>
        <dbReference type="Proteomes" id="UP000024837"/>
    </source>
</evidence>
<accession>W7I1H2</accession>
<dbReference type="Pfam" id="PF08022">
    <property type="entry name" value="FAD_binding_8"/>
    <property type="match status" value="1"/>
</dbReference>
<dbReference type="OrthoDB" id="10006946at2759"/>
<keyword evidence="5" id="KW-0249">Electron transport</keyword>
<dbReference type="InterPro" id="IPR017927">
    <property type="entry name" value="FAD-bd_FR_type"/>
</dbReference>
<dbReference type="InterPro" id="IPR013078">
    <property type="entry name" value="His_Pase_superF_clade-1"/>
</dbReference>
<evidence type="ECO:0000313" key="14">
    <source>
        <dbReference type="EMBL" id="EWC46063.1"/>
    </source>
</evidence>
<dbReference type="GO" id="GO:0000293">
    <property type="term" value="F:ferric-chelate reductase activity"/>
    <property type="evidence" value="ECO:0007669"/>
    <property type="project" value="UniProtKB-ARBA"/>
</dbReference>
<evidence type="ECO:0000256" key="1">
    <source>
        <dbReference type="ARBA" id="ARBA00004141"/>
    </source>
</evidence>
<dbReference type="InterPro" id="IPR029033">
    <property type="entry name" value="His_PPase_superfam"/>
</dbReference>
<organism evidence="14 15">
    <name type="scientific">Drechslerella stenobrocha 248</name>
    <dbReference type="NCBI Taxonomy" id="1043628"/>
    <lineage>
        <taxon>Eukaryota</taxon>
        <taxon>Fungi</taxon>
        <taxon>Dikarya</taxon>
        <taxon>Ascomycota</taxon>
        <taxon>Pezizomycotina</taxon>
        <taxon>Orbiliomycetes</taxon>
        <taxon>Orbiliales</taxon>
        <taxon>Orbiliaceae</taxon>
        <taxon>Drechslerella</taxon>
    </lineage>
</organism>